<accession>A0A5A7QZX1</accession>
<evidence type="ECO:0000313" key="2">
    <source>
        <dbReference type="EMBL" id="GER50632.1"/>
    </source>
</evidence>
<organism evidence="2 3">
    <name type="scientific">Striga asiatica</name>
    <name type="common">Asiatic witchweed</name>
    <name type="synonym">Buchnera asiatica</name>
    <dbReference type="NCBI Taxonomy" id="4170"/>
    <lineage>
        <taxon>Eukaryota</taxon>
        <taxon>Viridiplantae</taxon>
        <taxon>Streptophyta</taxon>
        <taxon>Embryophyta</taxon>
        <taxon>Tracheophyta</taxon>
        <taxon>Spermatophyta</taxon>
        <taxon>Magnoliopsida</taxon>
        <taxon>eudicotyledons</taxon>
        <taxon>Gunneridae</taxon>
        <taxon>Pentapetalae</taxon>
        <taxon>asterids</taxon>
        <taxon>lamiids</taxon>
        <taxon>Lamiales</taxon>
        <taxon>Orobanchaceae</taxon>
        <taxon>Buchnereae</taxon>
        <taxon>Striga</taxon>
    </lineage>
</organism>
<reference evidence="3" key="1">
    <citation type="journal article" date="2019" name="Curr. Biol.">
        <title>Genome Sequence of Striga asiatica Provides Insight into the Evolution of Plant Parasitism.</title>
        <authorList>
            <person name="Yoshida S."/>
            <person name="Kim S."/>
            <person name="Wafula E.K."/>
            <person name="Tanskanen J."/>
            <person name="Kim Y.M."/>
            <person name="Honaas L."/>
            <person name="Yang Z."/>
            <person name="Spallek T."/>
            <person name="Conn C.E."/>
            <person name="Ichihashi Y."/>
            <person name="Cheong K."/>
            <person name="Cui S."/>
            <person name="Der J.P."/>
            <person name="Gundlach H."/>
            <person name="Jiao Y."/>
            <person name="Hori C."/>
            <person name="Ishida J.K."/>
            <person name="Kasahara H."/>
            <person name="Kiba T."/>
            <person name="Kim M.S."/>
            <person name="Koo N."/>
            <person name="Laohavisit A."/>
            <person name="Lee Y.H."/>
            <person name="Lumba S."/>
            <person name="McCourt P."/>
            <person name="Mortimer J.C."/>
            <person name="Mutuku J.M."/>
            <person name="Nomura T."/>
            <person name="Sasaki-Sekimoto Y."/>
            <person name="Seto Y."/>
            <person name="Wang Y."/>
            <person name="Wakatake T."/>
            <person name="Sakakibara H."/>
            <person name="Demura T."/>
            <person name="Yamaguchi S."/>
            <person name="Yoneyama K."/>
            <person name="Manabe R.I."/>
            <person name="Nelson D.C."/>
            <person name="Schulman A.H."/>
            <person name="Timko M.P."/>
            <person name="dePamphilis C.W."/>
            <person name="Choi D."/>
            <person name="Shirasu K."/>
        </authorList>
    </citation>
    <scope>NUCLEOTIDE SEQUENCE [LARGE SCALE GENOMIC DNA]</scope>
    <source>
        <strain evidence="3">cv. UVA1</strain>
    </source>
</reference>
<keyword evidence="3" id="KW-1185">Reference proteome</keyword>
<protein>
    <submittedName>
        <fullName evidence="2">Major surface glycoprotein G</fullName>
    </submittedName>
</protein>
<gene>
    <name evidence="2" type="ORF">STAS_27960</name>
</gene>
<proteinExistence type="predicted"/>
<sequence length="194" mass="21766">MIPRNESPGTRTDAAFLWVRPKFGAIAAERESGCDSVRVLCIVRLEISMKGNASVFDVQLVRRHLRGSLQRGYKLARTVEKLSLSPFWVKKGVMNGTKLDWKIGASVRSGFSNSQPMISGVNVLHLRSRSVEHVLESSRGQTFIHPKNAFVVRNLESHSAHKPPEATAHGHEPPLKHRHRVSPSLPICYCVRCW</sequence>
<dbReference type="AlphaFoldDB" id="A0A5A7QZX1"/>
<dbReference type="Proteomes" id="UP000325081">
    <property type="component" value="Unassembled WGS sequence"/>
</dbReference>
<feature type="region of interest" description="Disordered" evidence="1">
    <location>
        <begin position="158"/>
        <end position="178"/>
    </location>
</feature>
<dbReference type="EMBL" id="BKCP01009403">
    <property type="protein sequence ID" value="GER50632.1"/>
    <property type="molecule type" value="Genomic_DNA"/>
</dbReference>
<evidence type="ECO:0000313" key="3">
    <source>
        <dbReference type="Proteomes" id="UP000325081"/>
    </source>
</evidence>
<evidence type="ECO:0000256" key="1">
    <source>
        <dbReference type="SAM" id="MobiDB-lite"/>
    </source>
</evidence>
<name>A0A5A7QZX1_STRAF</name>
<feature type="compositionally biased region" description="Basic and acidic residues" evidence="1">
    <location>
        <begin position="158"/>
        <end position="175"/>
    </location>
</feature>
<comment type="caution">
    <text evidence="2">The sequence shown here is derived from an EMBL/GenBank/DDBJ whole genome shotgun (WGS) entry which is preliminary data.</text>
</comment>